<reference evidence="5 6" key="2">
    <citation type="submission" date="2018-11" db="EMBL/GenBank/DDBJ databases">
        <authorList>
            <consortium name="Pathogen Informatics"/>
        </authorList>
    </citation>
    <scope>NUCLEOTIDE SEQUENCE [LARGE SCALE GENOMIC DNA]</scope>
</reference>
<keyword evidence="6" id="KW-1185">Reference proteome</keyword>
<dbReference type="STRING" id="27835.A0A0N4YKM4"/>
<dbReference type="GO" id="GO:0000213">
    <property type="term" value="F:tRNA-intron lyase activity"/>
    <property type="evidence" value="ECO:0007669"/>
    <property type="project" value="UniProtKB-EC"/>
</dbReference>
<gene>
    <name evidence="5" type="ORF">NBR_LOCUS17608</name>
</gene>
<evidence type="ECO:0000256" key="2">
    <source>
        <dbReference type="ARBA" id="ARBA00012573"/>
    </source>
</evidence>
<proteinExistence type="inferred from homology"/>
<evidence type="ECO:0000313" key="5">
    <source>
        <dbReference type="EMBL" id="VDL81265.1"/>
    </source>
</evidence>
<evidence type="ECO:0000313" key="7">
    <source>
        <dbReference type="WBParaSite" id="NBR_0001760601-mRNA-1"/>
    </source>
</evidence>
<dbReference type="AlphaFoldDB" id="A0A0N4YKM4"/>
<protein>
    <recommendedName>
        <fullName evidence="2">tRNA-intron lyase</fullName>
        <ecNumber evidence="2">4.6.1.16</ecNumber>
    </recommendedName>
</protein>
<dbReference type="Proteomes" id="UP000271162">
    <property type="component" value="Unassembled WGS sequence"/>
</dbReference>
<accession>A0A0N4YKM4</accession>
<organism evidence="7">
    <name type="scientific">Nippostrongylus brasiliensis</name>
    <name type="common">Rat hookworm</name>
    <dbReference type="NCBI Taxonomy" id="27835"/>
    <lineage>
        <taxon>Eukaryota</taxon>
        <taxon>Metazoa</taxon>
        <taxon>Ecdysozoa</taxon>
        <taxon>Nematoda</taxon>
        <taxon>Chromadorea</taxon>
        <taxon>Rhabditida</taxon>
        <taxon>Rhabditina</taxon>
        <taxon>Rhabditomorpha</taxon>
        <taxon>Strongyloidea</taxon>
        <taxon>Heligmosomidae</taxon>
        <taxon>Nippostrongylus</taxon>
    </lineage>
</organism>
<reference evidence="7" key="1">
    <citation type="submission" date="2017-02" db="UniProtKB">
        <authorList>
            <consortium name="WormBaseParasite"/>
        </authorList>
    </citation>
    <scope>IDENTIFICATION</scope>
</reference>
<feature type="domain" description="tRNA intron endonuclease catalytic" evidence="4">
    <location>
        <begin position="245"/>
        <end position="311"/>
    </location>
</feature>
<evidence type="ECO:0000259" key="4">
    <source>
        <dbReference type="Pfam" id="PF01974"/>
    </source>
</evidence>
<dbReference type="GO" id="GO:0000214">
    <property type="term" value="C:tRNA-intron endonuclease complex"/>
    <property type="evidence" value="ECO:0007669"/>
    <property type="project" value="TreeGrafter"/>
</dbReference>
<dbReference type="PANTHER" id="PTHR21227:SF0">
    <property type="entry name" value="TRNA-SPLICING ENDONUCLEASE SUBUNIT SEN2"/>
    <property type="match status" value="1"/>
</dbReference>
<dbReference type="PANTHER" id="PTHR21227">
    <property type="entry name" value="TRNA-SPLICING ENDONUCLEASE SUBUNIT SEN2"/>
    <property type="match status" value="1"/>
</dbReference>
<dbReference type="InterPro" id="IPR006676">
    <property type="entry name" value="tRNA_splic"/>
</dbReference>
<dbReference type="InterPro" id="IPR011856">
    <property type="entry name" value="tRNA_endonuc-like_dom_sf"/>
</dbReference>
<comment type="catalytic activity">
    <reaction evidence="3">
        <text>pretRNA = a 3'-half-tRNA molecule with a 5'-OH end + a 5'-half-tRNA molecule with a 2',3'-cyclic phosphate end + an intron with a 2',3'-cyclic phosphate and a 5'-hydroxyl terminus.</text>
        <dbReference type="EC" id="4.6.1.16"/>
    </reaction>
</comment>
<evidence type="ECO:0000256" key="3">
    <source>
        <dbReference type="ARBA" id="ARBA00034031"/>
    </source>
</evidence>
<dbReference type="CDD" id="cd22363">
    <property type="entry name" value="tRNA-intron_lyase_C"/>
    <property type="match status" value="1"/>
</dbReference>
<dbReference type="GO" id="GO:0000379">
    <property type="term" value="P:tRNA-type intron splice site recognition and cleavage"/>
    <property type="evidence" value="ECO:0007669"/>
    <property type="project" value="TreeGrafter"/>
</dbReference>
<comment type="similarity">
    <text evidence="1">Belongs to the tRNA-intron endonuclease family.</text>
</comment>
<dbReference type="SUPFAM" id="SSF53032">
    <property type="entry name" value="tRNA-intron endonuclease catalytic domain-like"/>
    <property type="match status" value="1"/>
</dbReference>
<dbReference type="WBParaSite" id="NBR_0001760601-mRNA-1">
    <property type="protein sequence ID" value="NBR_0001760601-mRNA-1"/>
    <property type="gene ID" value="NBR_0001760601"/>
</dbReference>
<dbReference type="EMBL" id="UYSL01022865">
    <property type="protein sequence ID" value="VDL81265.1"/>
    <property type="molecule type" value="Genomic_DNA"/>
</dbReference>
<dbReference type="EC" id="4.6.1.16" evidence="2"/>
<name>A0A0N4YKM4_NIPBR</name>
<dbReference type="GO" id="GO:0005737">
    <property type="term" value="C:cytoplasm"/>
    <property type="evidence" value="ECO:0007669"/>
    <property type="project" value="TreeGrafter"/>
</dbReference>
<dbReference type="Gene3D" id="3.40.1350.10">
    <property type="match status" value="1"/>
</dbReference>
<dbReference type="Pfam" id="PF01974">
    <property type="entry name" value="tRNA_int_endo"/>
    <property type="match status" value="1"/>
</dbReference>
<dbReference type="GO" id="GO:0003676">
    <property type="term" value="F:nucleic acid binding"/>
    <property type="evidence" value="ECO:0007669"/>
    <property type="project" value="InterPro"/>
</dbReference>
<evidence type="ECO:0000313" key="6">
    <source>
        <dbReference type="Proteomes" id="UP000271162"/>
    </source>
</evidence>
<dbReference type="InterPro" id="IPR006677">
    <property type="entry name" value="tRNA_intron_Endonuc_cat-like"/>
</dbReference>
<dbReference type="InterPro" id="IPR036167">
    <property type="entry name" value="tRNA_intron_Endo_cat-like_sf"/>
</dbReference>
<sequence>MFSAALPSHNYSLENSKAGWVEVAQALSTGVARNVPQSSQAFALNARGGNHSILRIPEIDGLRSCGEVQDFRTGTTEIVERAQELILKDPIQPLRKLATMLESARVHVVERVANETRHPDVTFQRAAIKAVFANFDRAPLKRARERVRSRKEGGYGHHLIDRDDKIFRRLPPDVGQEGNPIARQLNDITGRWSARLLVNDQLYLSPEETAFLALDVEVLVVSENKRHLNADELWLRIKDLGGPKFLKRYVLYRYLRRNGWCVRSGLPYGCEYLIYRGTPSAYHAAAGVKMEGQVDPYLFVGFNRALTNTRKIDL</sequence>
<evidence type="ECO:0000256" key="1">
    <source>
        <dbReference type="ARBA" id="ARBA00008078"/>
    </source>
</evidence>